<evidence type="ECO:0000256" key="3">
    <source>
        <dbReference type="ARBA" id="ARBA00023163"/>
    </source>
</evidence>
<feature type="domain" description="HTH araC/xylS-type" evidence="4">
    <location>
        <begin position="193"/>
        <end position="291"/>
    </location>
</feature>
<evidence type="ECO:0000259" key="4">
    <source>
        <dbReference type="PROSITE" id="PS01124"/>
    </source>
</evidence>
<dbReference type="OrthoDB" id="9772607at2"/>
<dbReference type="GO" id="GO:0003700">
    <property type="term" value="F:DNA-binding transcription factor activity"/>
    <property type="evidence" value="ECO:0007669"/>
    <property type="project" value="InterPro"/>
</dbReference>
<dbReference type="Gene3D" id="1.10.10.60">
    <property type="entry name" value="Homeodomain-like"/>
    <property type="match status" value="2"/>
</dbReference>
<accession>A0A5C4TEA1</accession>
<dbReference type="Proteomes" id="UP000307943">
    <property type="component" value="Unassembled WGS sequence"/>
</dbReference>
<name>A0A5C4TEA1_9BACL</name>
<sequence length="297" mass="35078">MNEARYRSVEMEDAGMRLIEKGGSSSMSLAYPISLKGTYYWKDKPKFLAHMERSPVWTMMAVEEGLFRYRIGDVQGEASSGDIVLCPPSMEFHREMLTPLSFFYIKFTFQEQTQSEEERIVKLLHNLFRYKFTTPEQDRLFNNYRHLLGFFMIDEGVGSRGIAHYVNDVWMLFYIEAESLSRYGDLVNDPLMKDAKDWIDRHACGNIQMRDIANIFNMHPVQFTRRFQTVFGLLPSRYLFSVRMEKAKLLLVQTDYTIDHIARLCGYDNGYYFSRMFTKYGKMNPSKFRKIHSMQLL</sequence>
<keyword evidence="2" id="KW-0238">DNA-binding</keyword>
<organism evidence="5 6">
    <name type="scientific">Paenibacillus hemerocallicola</name>
    <dbReference type="NCBI Taxonomy" id="1172614"/>
    <lineage>
        <taxon>Bacteria</taxon>
        <taxon>Bacillati</taxon>
        <taxon>Bacillota</taxon>
        <taxon>Bacilli</taxon>
        <taxon>Bacillales</taxon>
        <taxon>Paenibacillaceae</taxon>
        <taxon>Paenibacillus</taxon>
    </lineage>
</organism>
<gene>
    <name evidence="5" type="ORF">FE784_08050</name>
</gene>
<dbReference type="EMBL" id="VDCQ01000008">
    <property type="protein sequence ID" value="TNJ66820.1"/>
    <property type="molecule type" value="Genomic_DNA"/>
</dbReference>
<evidence type="ECO:0000313" key="6">
    <source>
        <dbReference type="Proteomes" id="UP000307943"/>
    </source>
</evidence>
<dbReference type="PROSITE" id="PS01124">
    <property type="entry name" value="HTH_ARAC_FAMILY_2"/>
    <property type="match status" value="1"/>
</dbReference>
<dbReference type="SMART" id="SM00342">
    <property type="entry name" value="HTH_ARAC"/>
    <property type="match status" value="1"/>
</dbReference>
<protein>
    <submittedName>
        <fullName evidence="5">Helix-turn-helix transcriptional regulator</fullName>
    </submittedName>
</protein>
<reference evidence="5 6" key="1">
    <citation type="submission" date="2019-05" db="EMBL/GenBank/DDBJ databases">
        <title>We sequenced the genome of Paenibacillus hemerocallicola KCTC 33185 for further insight into its adaptation and study the phylogeny of Paenibacillus.</title>
        <authorList>
            <person name="Narsing Rao M.P."/>
        </authorList>
    </citation>
    <scope>NUCLEOTIDE SEQUENCE [LARGE SCALE GENOMIC DNA]</scope>
    <source>
        <strain evidence="5 6">KCTC 33185</strain>
    </source>
</reference>
<comment type="caution">
    <text evidence="5">The sequence shown here is derived from an EMBL/GenBank/DDBJ whole genome shotgun (WGS) entry which is preliminary data.</text>
</comment>
<keyword evidence="1" id="KW-0805">Transcription regulation</keyword>
<dbReference type="PANTHER" id="PTHR43280">
    <property type="entry name" value="ARAC-FAMILY TRANSCRIPTIONAL REGULATOR"/>
    <property type="match status" value="1"/>
</dbReference>
<evidence type="ECO:0000256" key="2">
    <source>
        <dbReference type="ARBA" id="ARBA00023125"/>
    </source>
</evidence>
<dbReference type="SUPFAM" id="SSF46689">
    <property type="entry name" value="Homeodomain-like"/>
    <property type="match status" value="2"/>
</dbReference>
<evidence type="ECO:0000256" key="1">
    <source>
        <dbReference type="ARBA" id="ARBA00023015"/>
    </source>
</evidence>
<dbReference type="InterPro" id="IPR009057">
    <property type="entry name" value="Homeodomain-like_sf"/>
</dbReference>
<dbReference type="AlphaFoldDB" id="A0A5C4TEA1"/>
<dbReference type="PANTHER" id="PTHR43280:SF28">
    <property type="entry name" value="HTH-TYPE TRANSCRIPTIONAL ACTIVATOR RHAS"/>
    <property type="match status" value="1"/>
</dbReference>
<dbReference type="Pfam" id="PF12833">
    <property type="entry name" value="HTH_18"/>
    <property type="match status" value="1"/>
</dbReference>
<evidence type="ECO:0000313" key="5">
    <source>
        <dbReference type="EMBL" id="TNJ66820.1"/>
    </source>
</evidence>
<keyword evidence="6" id="KW-1185">Reference proteome</keyword>
<keyword evidence="3" id="KW-0804">Transcription</keyword>
<dbReference type="InterPro" id="IPR018060">
    <property type="entry name" value="HTH_AraC"/>
</dbReference>
<proteinExistence type="predicted"/>
<dbReference type="GO" id="GO:0043565">
    <property type="term" value="F:sequence-specific DNA binding"/>
    <property type="evidence" value="ECO:0007669"/>
    <property type="project" value="InterPro"/>
</dbReference>